<dbReference type="Gene3D" id="2.20.25.80">
    <property type="entry name" value="WRKY domain"/>
    <property type="match status" value="1"/>
</dbReference>
<dbReference type="GO" id="GO:0005634">
    <property type="term" value="C:nucleus"/>
    <property type="evidence" value="ECO:0007669"/>
    <property type="project" value="UniProtKB-SubCell"/>
</dbReference>
<dbReference type="Pfam" id="PF18052">
    <property type="entry name" value="Rx_N"/>
    <property type="match status" value="1"/>
</dbReference>
<name>A0A7J6E295_CANSA</name>
<keyword evidence="13" id="KW-1185">Reference proteome</keyword>
<dbReference type="EMBL" id="JAATIQ010000526">
    <property type="protein sequence ID" value="KAF4352502.1"/>
    <property type="molecule type" value="Genomic_DNA"/>
</dbReference>
<evidence type="ECO:0000256" key="1">
    <source>
        <dbReference type="ARBA" id="ARBA00004123"/>
    </source>
</evidence>
<evidence type="ECO:0000256" key="4">
    <source>
        <dbReference type="ARBA" id="ARBA00022821"/>
    </source>
</evidence>
<keyword evidence="6" id="KW-0805">Transcription regulation</keyword>
<evidence type="ECO:0000256" key="9">
    <source>
        <dbReference type="ARBA" id="ARBA00023242"/>
    </source>
</evidence>
<keyword evidence="5" id="KW-0067">ATP-binding</keyword>
<dbReference type="InterPro" id="IPR032675">
    <property type="entry name" value="LRR_dom_sf"/>
</dbReference>
<keyword evidence="8" id="KW-0804">Transcription</keyword>
<evidence type="ECO:0000259" key="11">
    <source>
        <dbReference type="PROSITE" id="PS50811"/>
    </source>
</evidence>
<dbReference type="Pfam" id="PF03106">
    <property type="entry name" value="WRKY"/>
    <property type="match status" value="1"/>
</dbReference>
<dbReference type="GO" id="GO:0005524">
    <property type="term" value="F:ATP binding"/>
    <property type="evidence" value="ECO:0007669"/>
    <property type="project" value="UniProtKB-KW"/>
</dbReference>
<protein>
    <recommendedName>
        <fullName evidence="11">WRKY domain-containing protein</fullName>
    </recommendedName>
</protein>
<dbReference type="PROSITE" id="PS50811">
    <property type="entry name" value="WRKY"/>
    <property type="match status" value="1"/>
</dbReference>
<dbReference type="InterPro" id="IPR003657">
    <property type="entry name" value="WRKY_dom"/>
</dbReference>
<feature type="domain" description="WRKY" evidence="11">
    <location>
        <begin position="1031"/>
        <end position="1088"/>
    </location>
</feature>
<reference evidence="12 13" key="1">
    <citation type="journal article" date="2020" name="bioRxiv">
        <title>Sequence and annotation of 42 cannabis genomes reveals extensive copy number variation in cannabinoid synthesis and pathogen resistance genes.</title>
        <authorList>
            <person name="Mckernan K.J."/>
            <person name="Helbert Y."/>
            <person name="Kane L.T."/>
            <person name="Ebling H."/>
            <person name="Zhang L."/>
            <person name="Liu B."/>
            <person name="Eaton Z."/>
            <person name="Mclaughlin S."/>
            <person name="Kingan S."/>
            <person name="Baybayan P."/>
            <person name="Concepcion G."/>
            <person name="Jordan M."/>
            <person name="Riva A."/>
            <person name="Barbazuk W."/>
            <person name="Harkins T."/>
        </authorList>
    </citation>
    <scope>NUCLEOTIDE SEQUENCE [LARGE SCALE GENOMIC DNA]</scope>
    <source>
        <strain evidence="13">cv. Jamaican Lion 4</strain>
        <tissue evidence="12">Leaf</tissue>
    </source>
</reference>
<dbReference type="SMART" id="SM00367">
    <property type="entry name" value="LRR_CC"/>
    <property type="match status" value="7"/>
</dbReference>
<gene>
    <name evidence="12" type="ORF">G4B88_013332</name>
</gene>
<evidence type="ECO:0000256" key="6">
    <source>
        <dbReference type="ARBA" id="ARBA00023015"/>
    </source>
</evidence>
<feature type="coiled-coil region" evidence="10">
    <location>
        <begin position="1112"/>
        <end position="1143"/>
    </location>
</feature>
<keyword evidence="2" id="KW-0677">Repeat</keyword>
<dbReference type="InterPro" id="IPR006553">
    <property type="entry name" value="Leu-rich_rpt_Cys-con_subtyp"/>
</dbReference>
<dbReference type="SUPFAM" id="SSF52058">
    <property type="entry name" value="L domain-like"/>
    <property type="match status" value="3"/>
</dbReference>
<evidence type="ECO:0000256" key="2">
    <source>
        <dbReference type="ARBA" id="ARBA00022737"/>
    </source>
</evidence>
<evidence type="ECO:0000256" key="10">
    <source>
        <dbReference type="SAM" id="Coils"/>
    </source>
</evidence>
<evidence type="ECO:0000256" key="5">
    <source>
        <dbReference type="ARBA" id="ARBA00022840"/>
    </source>
</evidence>
<feature type="non-terminal residue" evidence="12">
    <location>
        <position position="1582"/>
    </location>
</feature>
<keyword evidence="7" id="KW-0238">DNA-binding</keyword>
<dbReference type="InterPro" id="IPR036576">
    <property type="entry name" value="WRKY_dom_sf"/>
</dbReference>
<dbReference type="SMART" id="SM00774">
    <property type="entry name" value="WRKY"/>
    <property type="match status" value="1"/>
</dbReference>
<evidence type="ECO:0000256" key="7">
    <source>
        <dbReference type="ARBA" id="ARBA00023125"/>
    </source>
</evidence>
<evidence type="ECO:0000256" key="8">
    <source>
        <dbReference type="ARBA" id="ARBA00023163"/>
    </source>
</evidence>
<accession>A0A7J6E295</accession>
<keyword evidence="4" id="KW-0611">Plant defense</keyword>
<dbReference type="SUPFAM" id="SSF118290">
    <property type="entry name" value="WRKY DNA-binding domain"/>
    <property type="match status" value="1"/>
</dbReference>
<comment type="subcellular location">
    <subcellularLocation>
        <location evidence="1">Nucleus</location>
    </subcellularLocation>
</comment>
<proteinExistence type="predicted"/>
<dbReference type="InterPro" id="IPR041118">
    <property type="entry name" value="Rx_N"/>
</dbReference>
<comment type="caution">
    <text evidence="12">The sequence shown here is derived from an EMBL/GenBank/DDBJ whole genome shotgun (WGS) entry which is preliminary data.</text>
</comment>
<keyword evidence="9" id="KW-0539">Nucleus</keyword>
<evidence type="ECO:0000256" key="3">
    <source>
        <dbReference type="ARBA" id="ARBA00022741"/>
    </source>
</evidence>
<sequence>MEKILERLNTFKEERYILDLRTNVEKIQSQRTPSMSSIDDAESKRYGTGVFETVNCFVMHDLMVDLANFVSKKKILYLEKDKMYDIGIVKQLRHVGFDMVNCQNLHEIYKLVSDATCLRTIMPVTRNLFATERLQEDVSKDIRKCDAVEMVGVEFYGTSSSQSFPLLESLTFRFMENLKEWSTPKANVEAFPKLKELYIESCQRLTGDLPGLLPSLTNLEICDCPELASPLPMMPLVTRIRIDRCEKIARFKSLSSLQSYDDLEDLYLGVCSFKLLPLHSFSNIRHVEVYDCENLESFSLTNTLNSLSFLYIRYCPNFTLFPDSNLHCPILTQLWLVSCEKLKFLPEKLPSLLPSLQELAIYGCPELESLPKCGLPFSLRMLTISNCNKLIASRKNWKLQTLPNLTFFRIEDYQCEDMESLLEQGMLPPSITSLEIVKVACLKSLDHKGFQEIESLKELYISECPKLESLPVKGLPAAFEGLLPPSFETFFMNYCPLLEEKYEWEYNSDNHKDDRREKLPLIFAIASEEEDKNEAELVDEIVNFIRRKMDEAIIDLNKRKSGPPVSVSVDFLLKKISSGVVRFLRGKNDSDFRCDAIEKVGLDFYGTSSSKLFPLLESLTFKKMKNWKEWSMPKENVESFSKLKSLTIHECERLAGDLPCILPSLKELEISYCPMIASPLPVLPNVSRVSVMQCAKIVGFKSCSNLEDLCLKNCYKLHFPLTSNYKSLQKLSVENISSSFKLLPLDSLPNIMNVRVCNCENLESFSLLNSLNSLYTLSIEECPNFTLLPDSNLDCPILTKLVIYSCDKLRFLPEKLPNLLPSLMVLVIDDCPELESIARSGLPFSLRELTIRNCNKLIASRKNWNLQILPSLGSFCIGDYECDDMESFLEQGSLPTSLTSLTIEDVAYLKTLDENGFQELKSLKELHMSRCPKLQSLPVKGLPPSFNGLLPPSFETFFMNDCPLLEANYEWEEGNDLGGKICCIPVKPQESQALEPSSLELVSTKNTKGLGRAPTEIYVVKVHCELDGHPDDGFSWKQYGQKNILGAKYPRGYYSCTYRHSKGCLAKKILQRLDDDPRMVEVKYSGKHTCTNDVGHVIGRDAEQKQIRNPRIEKWLDKLQDAVEDAEDLFEEIEYDALKLKLEMESEPDKLKVSNFFSNYNTTDEIRKSDLVKILDRLDTFSNQRYILNLTGDVEKIQSQRPPSISSINDSEFVGRDAVEMVSLDFYGTGSSNSFPLLESLTFKRLPKWKKWSTPNVNVKAFPKLKSLTIHLCESLKGDLPPLLPSLTKLHIYECPKLASSLPAMPNLHKLEDLYLKNCHHLDFLPSSIYNSLQKLDIEHISGSFKLLPLNSFPNIRIVRVCDCKNLESFSLSNNLNSLFSLSIERCARLIESRNNWNLQALPNLTSFSIGDYELDPMEIFLEQGLLPTSLTSLVIRGIAGLETLEGMWFQELESLKRLCIYDCPNLQSLPVEGLPPSRRGLLPPSFESFFMKGCPLLEAKYEWDEGNDLGWEISCISQPQNGTLEAANSNDKPSEQSETLDEKYDKGILTLTGSYRNRISSSCHIAIPICRLDYGTHLMLT</sequence>
<keyword evidence="3" id="KW-0547">Nucleotide-binding</keyword>
<dbReference type="PANTHER" id="PTHR36766">
    <property type="entry name" value="PLANT BROAD-SPECTRUM MILDEW RESISTANCE PROTEIN RPW8"/>
    <property type="match status" value="1"/>
</dbReference>
<dbReference type="PANTHER" id="PTHR36766:SF40">
    <property type="entry name" value="DISEASE RESISTANCE PROTEIN RGA3"/>
    <property type="match status" value="1"/>
</dbReference>
<dbReference type="GO" id="GO:0006952">
    <property type="term" value="P:defense response"/>
    <property type="evidence" value="ECO:0007669"/>
    <property type="project" value="UniProtKB-KW"/>
</dbReference>
<dbReference type="SUPFAM" id="SSF52047">
    <property type="entry name" value="RNI-like"/>
    <property type="match status" value="1"/>
</dbReference>
<evidence type="ECO:0000313" key="13">
    <source>
        <dbReference type="Proteomes" id="UP000583929"/>
    </source>
</evidence>
<dbReference type="Proteomes" id="UP000583929">
    <property type="component" value="Unassembled WGS sequence"/>
</dbReference>
<evidence type="ECO:0000313" key="12">
    <source>
        <dbReference type="EMBL" id="KAF4352502.1"/>
    </source>
</evidence>
<dbReference type="GO" id="GO:0043565">
    <property type="term" value="F:sequence-specific DNA binding"/>
    <property type="evidence" value="ECO:0007669"/>
    <property type="project" value="InterPro"/>
</dbReference>
<organism evidence="12 13">
    <name type="scientific">Cannabis sativa</name>
    <name type="common">Hemp</name>
    <name type="synonym">Marijuana</name>
    <dbReference type="NCBI Taxonomy" id="3483"/>
    <lineage>
        <taxon>Eukaryota</taxon>
        <taxon>Viridiplantae</taxon>
        <taxon>Streptophyta</taxon>
        <taxon>Embryophyta</taxon>
        <taxon>Tracheophyta</taxon>
        <taxon>Spermatophyta</taxon>
        <taxon>Magnoliopsida</taxon>
        <taxon>eudicotyledons</taxon>
        <taxon>Gunneridae</taxon>
        <taxon>Pentapetalae</taxon>
        <taxon>rosids</taxon>
        <taxon>fabids</taxon>
        <taxon>Rosales</taxon>
        <taxon>Cannabaceae</taxon>
        <taxon>Cannabis</taxon>
    </lineage>
</organism>
<keyword evidence="10" id="KW-0175">Coiled coil</keyword>
<dbReference type="Gene3D" id="3.80.10.10">
    <property type="entry name" value="Ribonuclease Inhibitor"/>
    <property type="match status" value="7"/>
</dbReference>
<dbReference type="GO" id="GO:0003700">
    <property type="term" value="F:DNA-binding transcription factor activity"/>
    <property type="evidence" value="ECO:0007669"/>
    <property type="project" value="InterPro"/>
</dbReference>